<evidence type="ECO:0000256" key="10">
    <source>
        <dbReference type="ARBA" id="ARBA00074365"/>
    </source>
</evidence>
<dbReference type="AlphaFoldDB" id="A0A3G2S772"/>
<feature type="binding site" evidence="11">
    <location>
        <begin position="48"/>
        <end position="53"/>
    </location>
    <ligand>
        <name>GTP</name>
        <dbReference type="ChEBI" id="CHEBI:37565"/>
    </ligand>
</feature>
<evidence type="ECO:0000256" key="11">
    <source>
        <dbReference type="PIRSR" id="PIRSR601019-1"/>
    </source>
</evidence>
<sequence>MGLCRSAPISNEEDWDPRQRSAEIDKHISEVSRHEFREYKLLLLGSGESGKTTIVKQMKIIHQNGYSKQELYMFRLTVIKNLIDSVRAIALALRLLGMEPERLESREAADVLTQYEVPADANAFLPPEIGELIQTLWTDPIIPRLLERRSEFYMMDNAGYFLDAAPRIAMDSYIPTQEDVLHARSKTVGISETRFEMGRGLAIHLVDVGGQRSERNKWIHCFDAVTSVIFCVALSEYDQVLLEDSHQNRMAESLVLFESIINSRWFQRSSIILFLNKIDIFKQKLARRPLSDYFPEYTGGDDVNKAAKYILWRFMQVNHSKLCIYPHITQATDTTNIRLVFAAVKETILQNSLRETGFL</sequence>
<evidence type="ECO:0000256" key="7">
    <source>
        <dbReference type="ARBA" id="ARBA00023139"/>
    </source>
</evidence>
<feature type="binding site" evidence="12">
    <location>
        <position position="187"/>
    </location>
    <ligand>
        <name>Mg(2+)</name>
        <dbReference type="ChEBI" id="CHEBI:18420"/>
    </ligand>
</feature>
<keyword evidence="14" id="KW-1185">Reference proteome</keyword>
<feature type="binding site" evidence="12">
    <location>
        <position position="52"/>
    </location>
    <ligand>
        <name>Mg(2+)</name>
        <dbReference type="ChEBI" id="CHEBI:18420"/>
    </ligand>
</feature>
<feature type="binding site" evidence="11">
    <location>
        <begin position="276"/>
        <end position="279"/>
    </location>
    <ligand>
        <name>GTP</name>
        <dbReference type="ChEBI" id="CHEBI:37565"/>
    </ligand>
</feature>
<dbReference type="Gene3D" id="3.40.50.300">
    <property type="entry name" value="P-loop containing nucleotide triphosphate hydrolases"/>
    <property type="match status" value="1"/>
</dbReference>
<keyword evidence="6 11" id="KW-0342">GTP-binding</keyword>
<dbReference type="SUPFAM" id="SSF47895">
    <property type="entry name" value="Transducin (alpha subunit), insertion domain"/>
    <property type="match status" value="1"/>
</dbReference>
<dbReference type="GO" id="GO:0005834">
    <property type="term" value="C:heterotrimeric G-protein complex"/>
    <property type="evidence" value="ECO:0007669"/>
    <property type="project" value="InterPro"/>
</dbReference>
<feature type="binding site" evidence="11">
    <location>
        <begin position="181"/>
        <end position="187"/>
    </location>
    <ligand>
        <name>GTP</name>
        <dbReference type="ChEBI" id="CHEBI:37565"/>
    </ligand>
</feature>
<dbReference type="GO" id="GO:0005525">
    <property type="term" value="F:GTP binding"/>
    <property type="evidence" value="ECO:0007669"/>
    <property type="project" value="UniProtKB-KW"/>
</dbReference>
<dbReference type="PROSITE" id="PS51882">
    <property type="entry name" value="G_ALPHA"/>
    <property type="match status" value="1"/>
</dbReference>
<keyword evidence="3 12" id="KW-0479">Metal-binding</keyword>
<dbReference type="Gene3D" id="1.10.400.10">
    <property type="entry name" value="GI Alpha 1, domain 2-like"/>
    <property type="match status" value="1"/>
</dbReference>
<keyword evidence="2" id="KW-0519">Myristate</keyword>
<proteinExistence type="predicted"/>
<dbReference type="CDD" id="cd00066">
    <property type="entry name" value="G-alpha"/>
    <property type="match status" value="1"/>
</dbReference>
<dbReference type="GO" id="GO:0046872">
    <property type="term" value="F:metal ion binding"/>
    <property type="evidence" value="ECO:0007669"/>
    <property type="project" value="UniProtKB-KW"/>
</dbReference>
<evidence type="ECO:0000256" key="4">
    <source>
        <dbReference type="ARBA" id="ARBA00022741"/>
    </source>
</evidence>
<keyword evidence="9" id="KW-0449">Lipoprotein</keyword>
<dbReference type="FunFam" id="3.40.50.300:FF:000181">
    <property type="entry name" value="Guanine nucleotide-binding protein subunit alpha"/>
    <property type="match status" value="1"/>
</dbReference>
<keyword evidence="7" id="KW-0564">Palmitate</keyword>
<dbReference type="STRING" id="425264.A0A3G2S772"/>
<comment type="subunit">
    <text evidence="1">G proteins are composed of 3 units; alpha, beta and gamma. The alpha chain contains the guanine nucleotide binding site.</text>
</comment>
<dbReference type="GO" id="GO:0005737">
    <property type="term" value="C:cytoplasm"/>
    <property type="evidence" value="ECO:0007669"/>
    <property type="project" value="TreeGrafter"/>
</dbReference>
<evidence type="ECO:0000256" key="1">
    <source>
        <dbReference type="ARBA" id="ARBA00011356"/>
    </source>
</evidence>
<feature type="binding site" evidence="11">
    <location>
        <position position="331"/>
    </location>
    <ligand>
        <name>GTP</name>
        <dbReference type="ChEBI" id="CHEBI:37565"/>
    </ligand>
</feature>
<dbReference type="OrthoDB" id="5817230at2759"/>
<dbReference type="Pfam" id="PF00503">
    <property type="entry name" value="G-alpha"/>
    <property type="match status" value="1"/>
</dbReference>
<evidence type="ECO:0000256" key="3">
    <source>
        <dbReference type="ARBA" id="ARBA00022723"/>
    </source>
</evidence>
<accession>A0A3G2S772</accession>
<dbReference type="SUPFAM" id="SSF52540">
    <property type="entry name" value="P-loop containing nucleoside triphosphate hydrolases"/>
    <property type="match status" value="1"/>
</dbReference>
<protein>
    <recommendedName>
        <fullName evidence="10">Guanine nucleotide-binding protein alpha-3 subunit</fullName>
    </recommendedName>
</protein>
<dbReference type="Proteomes" id="UP000269793">
    <property type="component" value="Chromosome V"/>
</dbReference>
<dbReference type="SMART" id="SM00275">
    <property type="entry name" value="G_alpha"/>
    <property type="match status" value="1"/>
</dbReference>
<evidence type="ECO:0000313" key="13">
    <source>
        <dbReference type="EMBL" id="AYO43955.1"/>
    </source>
</evidence>
<dbReference type="InterPro" id="IPR001019">
    <property type="entry name" value="Gprotein_alpha_su"/>
</dbReference>
<dbReference type="InterPro" id="IPR027417">
    <property type="entry name" value="P-loop_NTPase"/>
</dbReference>
<keyword evidence="5 12" id="KW-0460">Magnesium</keyword>
<dbReference type="GO" id="GO:0001664">
    <property type="term" value="F:G protein-coupled receptor binding"/>
    <property type="evidence" value="ECO:0007669"/>
    <property type="project" value="InterPro"/>
</dbReference>
<gene>
    <name evidence="13" type="primary">FIL1</name>
    <name evidence="13" type="ORF">DNF11_3005</name>
</gene>
<dbReference type="GO" id="GO:0007189">
    <property type="term" value="P:adenylate cyclase-activating G protein-coupled receptor signaling pathway"/>
    <property type="evidence" value="ECO:0007669"/>
    <property type="project" value="TreeGrafter"/>
</dbReference>
<dbReference type="PANTHER" id="PTHR10218:SF369">
    <property type="entry name" value="GUANINE NUCLEOTIDE-BINDING PROTEIN ALPHA-2 SUBUNIT"/>
    <property type="match status" value="1"/>
</dbReference>
<dbReference type="InterPro" id="IPR011025">
    <property type="entry name" value="GproteinA_insert"/>
</dbReference>
<evidence type="ECO:0000256" key="8">
    <source>
        <dbReference type="ARBA" id="ARBA00023224"/>
    </source>
</evidence>
<dbReference type="GO" id="GO:0010255">
    <property type="term" value="P:glucose mediated signaling pathway"/>
    <property type="evidence" value="ECO:0007669"/>
    <property type="project" value="UniProtKB-ARBA"/>
</dbReference>
<reference evidence="13 14" key="1">
    <citation type="submission" date="2018-10" db="EMBL/GenBank/DDBJ databases">
        <title>Complete genome sequence of Malassezia restricta CBS 7877.</title>
        <authorList>
            <person name="Morand S.C."/>
            <person name="Bertignac M."/>
            <person name="Iltis A."/>
            <person name="Kolder I."/>
            <person name="Pirovano W."/>
            <person name="Jourdain R."/>
            <person name="Clavaud C."/>
        </authorList>
    </citation>
    <scope>NUCLEOTIDE SEQUENCE [LARGE SCALE GENOMIC DNA]</scope>
    <source>
        <strain evidence="13 14">CBS 7877</strain>
    </source>
</reference>
<dbReference type="GO" id="GO:0032502">
    <property type="term" value="P:developmental process"/>
    <property type="evidence" value="ECO:0007669"/>
    <property type="project" value="UniProtKB-ARBA"/>
</dbReference>
<dbReference type="PRINTS" id="PR00318">
    <property type="entry name" value="GPROTEINA"/>
</dbReference>
<dbReference type="VEuPathDB" id="FungiDB:DNF11_3005"/>
<evidence type="ECO:0000256" key="6">
    <source>
        <dbReference type="ARBA" id="ARBA00023134"/>
    </source>
</evidence>
<organism evidence="13 14">
    <name type="scientific">Malassezia restricta (strain ATCC 96810 / NBRC 103918 / CBS 7877)</name>
    <name type="common">Seborrheic dermatitis infection agent</name>
    <dbReference type="NCBI Taxonomy" id="425264"/>
    <lineage>
        <taxon>Eukaryota</taxon>
        <taxon>Fungi</taxon>
        <taxon>Dikarya</taxon>
        <taxon>Basidiomycota</taxon>
        <taxon>Ustilaginomycotina</taxon>
        <taxon>Malasseziomycetes</taxon>
        <taxon>Malasseziales</taxon>
        <taxon>Malasseziaceae</taxon>
        <taxon>Malassezia</taxon>
    </lineage>
</organism>
<feature type="binding site" evidence="11">
    <location>
        <begin position="207"/>
        <end position="211"/>
    </location>
    <ligand>
        <name>GTP</name>
        <dbReference type="ChEBI" id="CHEBI:37565"/>
    </ligand>
</feature>
<dbReference type="GO" id="GO:0031683">
    <property type="term" value="F:G-protein beta/gamma-subunit complex binding"/>
    <property type="evidence" value="ECO:0007669"/>
    <property type="project" value="InterPro"/>
</dbReference>
<dbReference type="FunFam" id="1.10.400.10:FF:000007">
    <property type="entry name" value="Guanine nucleotide-binding protein subunit alpha"/>
    <property type="match status" value="1"/>
</dbReference>
<dbReference type="PRINTS" id="PR01241">
    <property type="entry name" value="GPROTEINAFNG"/>
</dbReference>
<dbReference type="PANTHER" id="PTHR10218">
    <property type="entry name" value="GTP-BINDING PROTEIN ALPHA SUBUNIT"/>
    <property type="match status" value="1"/>
</dbReference>
<keyword evidence="4 11" id="KW-0547">Nucleotide-binding</keyword>
<evidence type="ECO:0000256" key="2">
    <source>
        <dbReference type="ARBA" id="ARBA00022707"/>
    </source>
</evidence>
<evidence type="ECO:0000256" key="12">
    <source>
        <dbReference type="PIRSR" id="PIRSR601019-2"/>
    </source>
</evidence>
<dbReference type="EMBL" id="CP033152">
    <property type="protein sequence ID" value="AYO43955.1"/>
    <property type="molecule type" value="Genomic_DNA"/>
</dbReference>
<dbReference type="GO" id="GO:0003924">
    <property type="term" value="F:GTPase activity"/>
    <property type="evidence" value="ECO:0007669"/>
    <property type="project" value="InterPro"/>
</dbReference>
<evidence type="ECO:0000313" key="14">
    <source>
        <dbReference type="Proteomes" id="UP000269793"/>
    </source>
</evidence>
<evidence type="ECO:0000256" key="9">
    <source>
        <dbReference type="ARBA" id="ARBA00023288"/>
    </source>
</evidence>
<keyword evidence="8" id="KW-0807">Transducer</keyword>
<dbReference type="InterPro" id="IPR002975">
    <property type="entry name" value="Fungi_Gprotein_alpha"/>
</dbReference>
<evidence type="ECO:0000256" key="5">
    <source>
        <dbReference type="ARBA" id="ARBA00022842"/>
    </source>
</evidence>
<name>A0A3G2S772_MALR7</name>